<dbReference type="OrthoDB" id="3363652at2759"/>
<gene>
    <name evidence="1" type="ORF">BCV70DRAFT_219259</name>
</gene>
<reference evidence="1 2" key="1">
    <citation type="journal article" date="2018" name="Mol. Biol. Evol.">
        <title>Broad Genomic Sampling Reveals a Smut Pathogenic Ancestry of the Fungal Clade Ustilaginomycotina.</title>
        <authorList>
            <person name="Kijpornyongpan T."/>
            <person name="Mondo S.J."/>
            <person name="Barry K."/>
            <person name="Sandor L."/>
            <person name="Lee J."/>
            <person name="Lipzen A."/>
            <person name="Pangilinan J."/>
            <person name="LaButti K."/>
            <person name="Hainaut M."/>
            <person name="Henrissat B."/>
            <person name="Grigoriev I.V."/>
            <person name="Spatafora J.W."/>
            <person name="Aime M.C."/>
        </authorList>
    </citation>
    <scope>NUCLEOTIDE SEQUENCE [LARGE SCALE GENOMIC DNA]</scope>
    <source>
        <strain evidence="1 2">MCA 3645</strain>
    </source>
</reference>
<accession>A0A317XI08</accession>
<evidence type="ECO:0000313" key="1">
    <source>
        <dbReference type="EMBL" id="PWY97691.1"/>
    </source>
</evidence>
<dbReference type="AlphaFoldDB" id="A0A317XI08"/>
<dbReference type="Proteomes" id="UP000246740">
    <property type="component" value="Unassembled WGS sequence"/>
</dbReference>
<dbReference type="EMBL" id="KZ819203">
    <property type="protein sequence ID" value="PWY97691.1"/>
    <property type="molecule type" value="Genomic_DNA"/>
</dbReference>
<dbReference type="InParanoid" id="A0A317XI08"/>
<evidence type="ECO:0000313" key="2">
    <source>
        <dbReference type="Proteomes" id="UP000246740"/>
    </source>
</evidence>
<proteinExistence type="predicted"/>
<dbReference type="InterPro" id="IPR043502">
    <property type="entry name" value="DNA/RNA_pol_sf"/>
</dbReference>
<sequence>MPTPSSSTVKTPKTEELPLKKRYRLVHNYAPINRSLRDNCFISGDIEAKASKLSGKQFIFKGDGCAGFFIVSNSPLATLLSVTFIEDLGFHGYTIMPFGFKTFVLISNGFEPSWIAPSTPVSPSPSTNVVFSSVESLFGSTLRHVKTTHAREPATVEAIREQRAFIEVAGSTPFQPSNSIKTTDCPKASPIAPPKFLNLDNWSFRVKHSSSQLVPLEQSYHHAGLGPVVKSKTKRKNSIIRNFQTHREERVHQDRLKKYHPSQAVNTANLVAGSINLTKDLVIDFAQPDGYLLEVIFYGIRLQLQGALSLNFSATTLIVSLAPGQSHHIALYLILNADNRIALFTIG</sequence>
<dbReference type="SUPFAM" id="SSF56672">
    <property type="entry name" value="DNA/RNA polymerases"/>
    <property type="match status" value="1"/>
</dbReference>
<name>A0A317XI08_9BASI</name>
<protein>
    <submittedName>
        <fullName evidence="1">Uncharacterized protein</fullName>
    </submittedName>
</protein>
<dbReference type="STRING" id="1882483.A0A317XI08"/>
<keyword evidence="2" id="KW-1185">Reference proteome</keyword>
<organism evidence="1 2">
    <name type="scientific">Testicularia cyperi</name>
    <dbReference type="NCBI Taxonomy" id="1882483"/>
    <lineage>
        <taxon>Eukaryota</taxon>
        <taxon>Fungi</taxon>
        <taxon>Dikarya</taxon>
        <taxon>Basidiomycota</taxon>
        <taxon>Ustilaginomycotina</taxon>
        <taxon>Ustilaginomycetes</taxon>
        <taxon>Ustilaginales</taxon>
        <taxon>Anthracoideaceae</taxon>
        <taxon>Testicularia</taxon>
    </lineage>
</organism>